<protein>
    <recommendedName>
        <fullName evidence="4">OmpA-like domain-containing protein</fullName>
    </recommendedName>
</protein>
<dbReference type="SUPFAM" id="SSF103088">
    <property type="entry name" value="OmpA-like"/>
    <property type="match status" value="1"/>
</dbReference>
<gene>
    <name evidence="5" type="ORF">DW782_08635</name>
</gene>
<comment type="caution">
    <text evidence="5">The sequence shown here is derived from an EMBL/GenBank/DDBJ whole genome shotgun (WGS) entry which is preliminary data.</text>
</comment>
<dbReference type="EMBL" id="QSJN01000004">
    <property type="protein sequence ID" value="RHD75709.1"/>
    <property type="molecule type" value="Genomic_DNA"/>
</dbReference>
<dbReference type="GO" id="GO:0009279">
    <property type="term" value="C:cell outer membrane"/>
    <property type="evidence" value="ECO:0007669"/>
    <property type="project" value="UniProtKB-SubCell"/>
</dbReference>
<evidence type="ECO:0000259" key="4">
    <source>
        <dbReference type="PROSITE" id="PS51123"/>
    </source>
</evidence>
<dbReference type="PANTHER" id="PTHR30329">
    <property type="entry name" value="STATOR ELEMENT OF FLAGELLAR MOTOR COMPLEX"/>
    <property type="match status" value="1"/>
</dbReference>
<dbReference type="RefSeq" id="WP_122114805.1">
    <property type="nucleotide sequence ID" value="NZ_JAQFBS010000003.1"/>
</dbReference>
<dbReference type="Proteomes" id="UP000284660">
    <property type="component" value="Unassembled WGS sequence"/>
</dbReference>
<reference evidence="5 6" key="1">
    <citation type="submission" date="2018-08" db="EMBL/GenBank/DDBJ databases">
        <title>A genome reference for cultivated species of the human gut microbiota.</title>
        <authorList>
            <person name="Zou Y."/>
            <person name="Xue W."/>
            <person name="Luo G."/>
        </authorList>
    </citation>
    <scope>NUCLEOTIDE SEQUENCE [LARGE SCALE GENOMIC DNA]</scope>
    <source>
        <strain evidence="5 6">AM30-4</strain>
    </source>
</reference>
<evidence type="ECO:0000313" key="6">
    <source>
        <dbReference type="Proteomes" id="UP000284660"/>
    </source>
</evidence>
<dbReference type="SUPFAM" id="SSF82171">
    <property type="entry name" value="DPP6 N-terminal domain-like"/>
    <property type="match status" value="1"/>
</dbReference>
<comment type="subcellular location">
    <subcellularLocation>
        <location evidence="1">Cell outer membrane</location>
    </subcellularLocation>
</comment>
<dbReference type="AlphaFoldDB" id="A0A3R6G2K6"/>
<dbReference type="Pfam" id="PF07676">
    <property type="entry name" value="PD40"/>
    <property type="match status" value="2"/>
</dbReference>
<dbReference type="SUPFAM" id="SSF48452">
    <property type="entry name" value="TPR-like"/>
    <property type="match status" value="1"/>
</dbReference>
<dbReference type="Pfam" id="PF00691">
    <property type="entry name" value="OmpA"/>
    <property type="match status" value="1"/>
</dbReference>
<dbReference type="InterPro" id="IPR006664">
    <property type="entry name" value="OMP_bac"/>
</dbReference>
<dbReference type="PRINTS" id="PR01021">
    <property type="entry name" value="OMPADOMAIN"/>
</dbReference>
<name>A0A3R6G2K6_PARDI</name>
<dbReference type="InterPro" id="IPR006665">
    <property type="entry name" value="OmpA-like"/>
</dbReference>
<dbReference type="InterPro" id="IPR011659">
    <property type="entry name" value="WD40"/>
</dbReference>
<dbReference type="Gene3D" id="2.60.40.1120">
    <property type="entry name" value="Carboxypeptidase-like, regulatory domain"/>
    <property type="match status" value="1"/>
</dbReference>
<dbReference type="Gene3D" id="3.30.1330.60">
    <property type="entry name" value="OmpA-like domain"/>
    <property type="match status" value="1"/>
</dbReference>
<sequence>MKAHFTIYILFLLIVSSLYSCKSAKLSDAEEKQRIGEYYEAAAIYRKVYTKTSPKKRDLRGYIAYRMAECNRLINNTAKATSAYMNAIRYDYPDSTVYLRMGQMLQKTGRYPEAIKNYDIYMENDPSNLLAINGIQGCELAPGWKKNPTRYEVRRMDKFNSRRGEFSPMLAGDKYDQLYFASSRSKDKDAKVSAITGQNNNNLFLVKQDEKGAWLAPVELEDEVNTEYDEGTPSFSPDGNTMYYTYCAQDPEGPRTAEIYISTRSSAKWGKGTRATIVKDSVTALGHPSISPDGKYLYFVSDAVGGFGGKDIFRARVAGNDFGPMENLGEEINTPGDEMFPYVRDSVTLYFASNGHPGMGGLDLFKATQDSTGKWKVENLGAPINSMADDFGITFAGKEERGFFCSNRNDARGYDHIYSFERPTITIFIEGIVNDVDEYPIEDATVRIVGKDGLNVKVPVKKDGTYRVELERDIRYVMMASARGYLNQNYELHTGPEEKNETYIVDFFLSPISKPVVIDNIFYDFDKATLRPESKKALDEMIKMLNDNPNVTIELGAHTDRKGTDQYNERLAQRRAQAVVDYLIAGGIEAARLEAKGYGESVPKTINKKMAKQFDFLKEGDVLTEEFILALPPEQQEIADQINRRTEFKVLRTNYNLF</sequence>
<evidence type="ECO:0000313" key="5">
    <source>
        <dbReference type="EMBL" id="RHD75709.1"/>
    </source>
</evidence>
<proteinExistence type="predicted"/>
<dbReference type="PROSITE" id="PS50005">
    <property type="entry name" value="TPR"/>
    <property type="match status" value="1"/>
</dbReference>
<accession>A0A3R6G2K6</accession>
<dbReference type="Gene3D" id="2.120.10.30">
    <property type="entry name" value="TolB, C-terminal domain"/>
    <property type="match status" value="1"/>
</dbReference>
<dbReference type="Gene3D" id="1.25.40.10">
    <property type="entry name" value="Tetratricopeptide repeat domain"/>
    <property type="match status" value="1"/>
</dbReference>
<dbReference type="PROSITE" id="PS51123">
    <property type="entry name" value="OMPA_2"/>
    <property type="match status" value="1"/>
</dbReference>
<dbReference type="InterPro" id="IPR011990">
    <property type="entry name" value="TPR-like_helical_dom_sf"/>
</dbReference>
<dbReference type="CDD" id="cd07185">
    <property type="entry name" value="OmpA_C-like"/>
    <property type="match status" value="1"/>
</dbReference>
<dbReference type="InterPro" id="IPR008969">
    <property type="entry name" value="CarboxyPept-like_regulatory"/>
</dbReference>
<evidence type="ECO:0000256" key="2">
    <source>
        <dbReference type="ARBA" id="ARBA00023136"/>
    </source>
</evidence>
<evidence type="ECO:0000256" key="3">
    <source>
        <dbReference type="ARBA" id="ARBA00023237"/>
    </source>
</evidence>
<dbReference type="SUPFAM" id="SSF49464">
    <property type="entry name" value="Carboxypeptidase regulatory domain-like"/>
    <property type="match status" value="1"/>
</dbReference>
<dbReference type="InterPro" id="IPR011042">
    <property type="entry name" value="6-blade_b-propeller_TolB-like"/>
</dbReference>
<organism evidence="5 6">
    <name type="scientific">Parabacteroides distasonis</name>
    <dbReference type="NCBI Taxonomy" id="823"/>
    <lineage>
        <taxon>Bacteria</taxon>
        <taxon>Pseudomonadati</taxon>
        <taxon>Bacteroidota</taxon>
        <taxon>Bacteroidia</taxon>
        <taxon>Bacteroidales</taxon>
        <taxon>Tannerellaceae</taxon>
        <taxon>Parabacteroides</taxon>
    </lineage>
</organism>
<dbReference type="InterPro" id="IPR019734">
    <property type="entry name" value="TPR_rpt"/>
</dbReference>
<evidence type="ECO:0000256" key="1">
    <source>
        <dbReference type="ARBA" id="ARBA00004442"/>
    </source>
</evidence>
<keyword evidence="3" id="KW-0998">Cell outer membrane</keyword>
<dbReference type="InterPro" id="IPR050330">
    <property type="entry name" value="Bact_OuterMem_StrucFunc"/>
</dbReference>
<keyword evidence="2" id="KW-0472">Membrane</keyword>
<dbReference type="InterPro" id="IPR036737">
    <property type="entry name" value="OmpA-like_sf"/>
</dbReference>
<dbReference type="PROSITE" id="PS51257">
    <property type="entry name" value="PROKAR_LIPOPROTEIN"/>
    <property type="match status" value="1"/>
</dbReference>
<dbReference type="PANTHER" id="PTHR30329:SF21">
    <property type="entry name" value="LIPOPROTEIN YIAD-RELATED"/>
    <property type="match status" value="1"/>
</dbReference>
<feature type="domain" description="OmpA-like" evidence="4">
    <location>
        <begin position="510"/>
        <end position="654"/>
    </location>
</feature>